<dbReference type="GO" id="GO:0000793">
    <property type="term" value="C:condensed chromosome"/>
    <property type="evidence" value="ECO:0007669"/>
    <property type="project" value="TreeGrafter"/>
</dbReference>
<dbReference type="PANTHER" id="PTHR43941">
    <property type="entry name" value="STRUCTURAL MAINTENANCE OF CHROMOSOMES PROTEIN 2"/>
    <property type="match status" value="1"/>
</dbReference>
<feature type="coiled-coil region" evidence="1">
    <location>
        <begin position="593"/>
        <end position="669"/>
    </location>
</feature>
<dbReference type="EMBL" id="UYWY01023891">
    <property type="protein sequence ID" value="VDM48106.1"/>
    <property type="molecule type" value="Genomic_DNA"/>
</dbReference>
<sequence length="1151" mass="131529">MDGFVENFEEYALLPSDPDVGGVEERQELGGDAMEGENGMNIEVMKATEEDLRNKLAAAEKRLQDVLEKQKVLEKDNADWEDKYQSLIKDLLKLRDELDRARNDAEKEIQKWKTDCYTAQTDLKTAEASNEALKTQLNTANDRISSLNKTINEQSAKIRECKFGLAGTDGCDLFLIMNSQVHRLEEELEDAKSTVASHEADLDDTLNRLHALEDQYASLQLENSKLRNEADSLLRELDVLKSTHASDESEIERLKKKLQYVTDAAKEQADELHKVKDERDQLEKAYREKSKQVDQLKELAQTFDVRMNRMRQEVQDASDKLITADADRNALRNELKKLQQELQFGKEQMHRKTDEFHAALEDLSNAHRAAEDGRVNAIQELETKKYEVSDLQARLDNAEQRLTAVQQEYITADNERSLLADSLRRFQSAVNRTITISRFQQIANGGKGDEIVLEHPDETIKKEIVTHVQASPGHGVSVADAIDLHGLDINIQKLISRIEKLERERNEYRDSLGRLKRKTSDSHVTINKHETLYKSIEEKFNDAEEGLLIFHGFHMHNDYGCGTRVITVSVKCRVDIPPATCLNPAMSPVIADRRALEVRLASAKQLLRSQEEALKQRDDERRQLKSKIVAFELQARSKEAQIRHLNELVKTLRTDMENAQAEARSLRDHEELWDTSKFKLESKMRDHEGESQRVSMLMSSFESERQSLNESVKKLASQLQTSEGKNADLRDDLEKLKRDLAKAESIEMDLRRSLEEKTRIAQDASALREQLNIAQNDLMTANSRKQQLENELMTVRSELREQKQHLNDTTNRLSDLQRQLLDAQNEKNRLNDKLYSLEKTVTQHRANEGDLRQQLSVAASEKKGLQNEIDELRRRISQFESDRRDARDKLDELNRVRIALLKKIEVLEAEKRKAEAVISETAVQREAIEHSLSALERENKELYKNSAQLQQQIAQLEMDSGNRLIALTNRQREEHDRFVQSVKNEKAQNQLNIMREQLNNERRRRRDATDRVLINDMSKLSSKMFGLNTAISSAGGYYPQTDLDYIGSRGSYSSYGMSPRMDFASLGAEYYRAPTSSVAFKEPVDIAQDTYSYRATTTLGTMMSDGVSSKLEPAREIEDSGSLKAGEGLGEATAAMSSDGDQVAHAHRIYG</sequence>
<evidence type="ECO:0000313" key="3">
    <source>
        <dbReference type="Proteomes" id="UP000050794"/>
    </source>
</evidence>
<feature type="coiled-coil region" evidence="1">
    <location>
        <begin position="484"/>
        <end position="546"/>
    </location>
</feature>
<name>A0A183V7R5_TOXCA</name>
<dbReference type="GO" id="GO:0007076">
    <property type="term" value="P:mitotic chromosome condensation"/>
    <property type="evidence" value="ECO:0007669"/>
    <property type="project" value="TreeGrafter"/>
</dbReference>
<evidence type="ECO:0000313" key="4">
    <source>
        <dbReference type="WBParaSite" id="TCNE_0001678601-mRNA-1"/>
    </source>
</evidence>
<organism evidence="3 4">
    <name type="scientific">Toxocara canis</name>
    <name type="common">Canine roundworm</name>
    <dbReference type="NCBI Taxonomy" id="6265"/>
    <lineage>
        <taxon>Eukaryota</taxon>
        <taxon>Metazoa</taxon>
        <taxon>Ecdysozoa</taxon>
        <taxon>Nematoda</taxon>
        <taxon>Chromadorea</taxon>
        <taxon>Rhabditida</taxon>
        <taxon>Spirurina</taxon>
        <taxon>Ascaridomorpha</taxon>
        <taxon>Ascaridoidea</taxon>
        <taxon>Toxocaridae</taxon>
        <taxon>Toxocara</taxon>
    </lineage>
</organism>
<gene>
    <name evidence="2" type="ORF">TCNE_LOCUS16785</name>
</gene>
<proteinExistence type="predicted"/>
<reference evidence="2 3" key="2">
    <citation type="submission" date="2018-11" db="EMBL/GenBank/DDBJ databases">
        <authorList>
            <consortium name="Pathogen Informatics"/>
        </authorList>
    </citation>
    <scope>NUCLEOTIDE SEQUENCE [LARGE SCALE GENOMIC DNA]</scope>
</reference>
<dbReference type="Proteomes" id="UP000050794">
    <property type="component" value="Unassembled WGS sequence"/>
</dbReference>
<dbReference type="GO" id="GO:0000796">
    <property type="term" value="C:condensin complex"/>
    <property type="evidence" value="ECO:0007669"/>
    <property type="project" value="TreeGrafter"/>
</dbReference>
<accession>A0A183V7R5</accession>
<feature type="coiled-coil region" evidence="1">
    <location>
        <begin position="381"/>
        <end position="415"/>
    </location>
</feature>
<keyword evidence="1" id="KW-0175">Coiled coil</keyword>
<keyword evidence="3" id="KW-1185">Reference proteome</keyword>
<dbReference type="Gene3D" id="1.20.5.340">
    <property type="match status" value="1"/>
</dbReference>
<feature type="coiled-coil region" evidence="1">
    <location>
        <begin position="984"/>
        <end position="1011"/>
    </location>
</feature>
<feature type="coiled-coil region" evidence="1">
    <location>
        <begin position="698"/>
        <end position="959"/>
    </location>
</feature>
<feature type="coiled-coil region" evidence="1">
    <location>
        <begin position="42"/>
        <end position="355"/>
    </location>
</feature>
<dbReference type="GO" id="GO:0003682">
    <property type="term" value="F:chromatin binding"/>
    <property type="evidence" value="ECO:0007669"/>
    <property type="project" value="TreeGrafter"/>
</dbReference>
<reference evidence="4" key="1">
    <citation type="submission" date="2016-06" db="UniProtKB">
        <authorList>
            <consortium name="WormBaseParasite"/>
        </authorList>
    </citation>
    <scope>IDENTIFICATION</scope>
</reference>
<protein>
    <submittedName>
        <fullName evidence="4">HOOK domain-containing protein</fullName>
    </submittedName>
</protein>
<dbReference type="AlphaFoldDB" id="A0A183V7R5"/>
<dbReference type="SUPFAM" id="SSF57997">
    <property type="entry name" value="Tropomyosin"/>
    <property type="match status" value="1"/>
</dbReference>
<dbReference type="WBParaSite" id="TCNE_0001678601-mRNA-1">
    <property type="protein sequence ID" value="TCNE_0001678601-mRNA-1"/>
    <property type="gene ID" value="TCNE_0001678601"/>
</dbReference>
<evidence type="ECO:0000313" key="2">
    <source>
        <dbReference type="EMBL" id="VDM48106.1"/>
    </source>
</evidence>
<dbReference type="PANTHER" id="PTHR43941:SF1">
    <property type="entry name" value="STRUCTURAL MAINTENANCE OF CHROMOSOMES PROTEIN 2"/>
    <property type="match status" value="1"/>
</dbReference>
<evidence type="ECO:0000256" key="1">
    <source>
        <dbReference type="SAM" id="Coils"/>
    </source>
</evidence>
<dbReference type="Gene3D" id="1.10.287.1490">
    <property type="match status" value="2"/>
</dbReference>
<dbReference type="GO" id="GO:0000785">
    <property type="term" value="C:chromatin"/>
    <property type="evidence" value="ECO:0007669"/>
    <property type="project" value="TreeGrafter"/>
</dbReference>